<dbReference type="GO" id="GO:1990837">
    <property type="term" value="F:sequence-specific double-stranded DNA binding"/>
    <property type="evidence" value="ECO:0007669"/>
    <property type="project" value="TreeGrafter"/>
</dbReference>
<dbReference type="GO" id="GO:0006357">
    <property type="term" value="P:regulation of transcription by RNA polymerase II"/>
    <property type="evidence" value="ECO:0007669"/>
    <property type="project" value="TreeGrafter"/>
</dbReference>
<name>A0A5A7RC79_STRAF</name>
<feature type="non-terminal residue" evidence="2">
    <location>
        <position position="1"/>
    </location>
</feature>
<comment type="caution">
    <text evidence="2">The sequence shown here is derived from an EMBL/GenBank/DDBJ whole genome shotgun (WGS) entry which is preliminary data.</text>
</comment>
<sequence>LNSLPRQNRLRRTHPIPSARRPQVVFRRSAPRSPSSSQVVQLKARELLHPRSRSRPEIYSTPPPSPRSRPEICSTLALNSSLTKICFFLLSSLHLEAWDAASVRTTRIPPLVVSMSTTPSSPFEGSSTSPIPMDNLIDDMDAAAIENEDTFPQEGQEEEAVHEKKSADAPFQRKKQKKTAKCWKEMTTYADIKGVQIAECNYCNEKLRVNKTSTTTQFNRHLNSCLQRKIKLGQNPNLKQQVLAFSQSEEGSSLNNFVYDHARVQELAAHMLLRNVNKRTRPDNIQVGNSSNEVIGRTVVTGKILKKIFILKKLICFKTCSILLLPVPGIPGNEMMSRRIFELEPSFNEYNLIKRVELELELELKCIGNKPNRASHAAR</sequence>
<dbReference type="GO" id="GO:0005634">
    <property type="term" value="C:nucleus"/>
    <property type="evidence" value="ECO:0007669"/>
    <property type="project" value="TreeGrafter"/>
</dbReference>
<dbReference type="EMBL" id="BKCP01011625">
    <property type="protein sequence ID" value="GER54886.1"/>
    <property type="molecule type" value="Genomic_DNA"/>
</dbReference>
<dbReference type="AlphaFoldDB" id="A0A5A7RC79"/>
<dbReference type="InterPro" id="IPR053031">
    <property type="entry name" value="Cuticle_assoc_protein"/>
</dbReference>
<evidence type="ECO:0000256" key="1">
    <source>
        <dbReference type="SAM" id="MobiDB-lite"/>
    </source>
</evidence>
<feature type="region of interest" description="Disordered" evidence="1">
    <location>
        <begin position="152"/>
        <end position="171"/>
    </location>
</feature>
<dbReference type="SMART" id="SM00614">
    <property type="entry name" value="ZnF_BED"/>
    <property type="match status" value="1"/>
</dbReference>
<feature type="non-terminal residue" evidence="2">
    <location>
        <position position="379"/>
    </location>
</feature>
<evidence type="ECO:0000313" key="3">
    <source>
        <dbReference type="Proteomes" id="UP000325081"/>
    </source>
</evidence>
<reference evidence="3" key="1">
    <citation type="journal article" date="2019" name="Curr. Biol.">
        <title>Genome Sequence of Striga asiatica Provides Insight into the Evolution of Plant Parasitism.</title>
        <authorList>
            <person name="Yoshida S."/>
            <person name="Kim S."/>
            <person name="Wafula E.K."/>
            <person name="Tanskanen J."/>
            <person name="Kim Y.M."/>
            <person name="Honaas L."/>
            <person name="Yang Z."/>
            <person name="Spallek T."/>
            <person name="Conn C.E."/>
            <person name="Ichihashi Y."/>
            <person name="Cheong K."/>
            <person name="Cui S."/>
            <person name="Der J.P."/>
            <person name="Gundlach H."/>
            <person name="Jiao Y."/>
            <person name="Hori C."/>
            <person name="Ishida J.K."/>
            <person name="Kasahara H."/>
            <person name="Kiba T."/>
            <person name="Kim M.S."/>
            <person name="Koo N."/>
            <person name="Laohavisit A."/>
            <person name="Lee Y.H."/>
            <person name="Lumba S."/>
            <person name="McCourt P."/>
            <person name="Mortimer J.C."/>
            <person name="Mutuku J.M."/>
            <person name="Nomura T."/>
            <person name="Sasaki-Sekimoto Y."/>
            <person name="Seto Y."/>
            <person name="Wang Y."/>
            <person name="Wakatake T."/>
            <person name="Sakakibara H."/>
            <person name="Demura T."/>
            <person name="Yamaguchi S."/>
            <person name="Yoneyama K."/>
            <person name="Manabe R.I."/>
            <person name="Nelson D.C."/>
            <person name="Schulman A.H."/>
            <person name="Timko M.P."/>
            <person name="dePamphilis C.W."/>
            <person name="Choi D."/>
            <person name="Shirasu K."/>
        </authorList>
    </citation>
    <scope>NUCLEOTIDE SEQUENCE [LARGE SCALE GENOMIC DNA]</scope>
    <source>
        <strain evidence="3">cv. UVA1</strain>
    </source>
</reference>
<gene>
    <name evidence="2" type="ORF">STAS_32522</name>
</gene>
<feature type="compositionally biased region" description="Low complexity" evidence="1">
    <location>
        <begin position="27"/>
        <end position="37"/>
    </location>
</feature>
<evidence type="ECO:0000313" key="2">
    <source>
        <dbReference type="EMBL" id="GER54886.1"/>
    </source>
</evidence>
<protein>
    <submittedName>
        <fullName evidence="2">Chaperone protein DnaK</fullName>
    </submittedName>
</protein>
<accession>A0A5A7RC79</accession>
<feature type="region of interest" description="Disordered" evidence="1">
    <location>
        <begin position="1"/>
        <end position="70"/>
    </location>
</feature>
<dbReference type="PANTHER" id="PTHR34396:SF25">
    <property type="entry name" value="BOUNDARY ELEMENT ASSOCIATED FACTOR"/>
    <property type="match status" value="1"/>
</dbReference>
<dbReference type="PANTHER" id="PTHR34396">
    <property type="entry name" value="OS03G0264950 PROTEIN-RELATED"/>
    <property type="match status" value="1"/>
</dbReference>
<organism evidence="2 3">
    <name type="scientific">Striga asiatica</name>
    <name type="common">Asiatic witchweed</name>
    <name type="synonym">Buchnera asiatica</name>
    <dbReference type="NCBI Taxonomy" id="4170"/>
    <lineage>
        <taxon>Eukaryota</taxon>
        <taxon>Viridiplantae</taxon>
        <taxon>Streptophyta</taxon>
        <taxon>Embryophyta</taxon>
        <taxon>Tracheophyta</taxon>
        <taxon>Spermatophyta</taxon>
        <taxon>Magnoliopsida</taxon>
        <taxon>eudicotyledons</taxon>
        <taxon>Gunneridae</taxon>
        <taxon>Pentapetalae</taxon>
        <taxon>asterids</taxon>
        <taxon>lamiids</taxon>
        <taxon>Lamiales</taxon>
        <taxon>Orobanchaceae</taxon>
        <taxon>Buchnereae</taxon>
        <taxon>Striga</taxon>
    </lineage>
</organism>
<proteinExistence type="predicted"/>
<keyword evidence="3" id="KW-1185">Reference proteome</keyword>
<dbReference type="OrthoDB" id="2610923at2759"/>
<dbReference type="Proteomes" id="UP000325081">
    <property type="component" value="Unassembled WGS sequence"/>
</dbReference>